<accession>A0A410GDR8</accession>
<gene>
    <name evidence="2" type="ORF">CKA81_11785</name>
</gene>
<dbReference type="PANTHER" id="PTHR43539:SF78">
    <property type="entry name" value="FLAVIN-CONTAINING MONOOXYGENASE"/>
    <property type="match status" value="1"/>
</dbReference>
<name>A0A410GDR8_9BURK</name>
<dbReference type="AlphaFoldDB" id="A0A410GDR8"/>
<dbReference type="NCBIfam" id="NF040505">
    <property type="entry name" value="ArsO_flavin_mono"/>
    <property type="match status" value="1"/>
</dbReference>
<dbReference type="PANTHER" id="PTHR43539">
    <property type="entry name" value="FLAVIN-BINDING MONOOXYGENASE-LIKE PROTEIN (AFU_ORTHOLOGUE AFUA_4G09220)"/>
    <property type="match status" value="1"/>
</dbReference>
<evidence type="ECO:0000313" key="2">
    <source>
        <dbReference type="EMBL" id="QAA94435.1"/>
    </source>
</evidence>
<dbReference type="KEGG" id="pus:CKA81_11785"/>
<dbReference type="OrthoDB" id="9790219at2"/>
<dbReference type="RefSeq" id="WP_128355433.1">
    <property type="nucleotide sequence ID" value="NZ_CP022987.1"/>
</dbReference>
<keyword evidence="1" id="KW-0560">Oxidoreductase</keyword>
<dbReference type="PRINTS" id="PR00469">
    <property type="entry name" value="PNDRDTASEII"/>
</dbReference>
<keyword evidence="3" id="KW-1185">Reference proteome</keyword>
<dbReference type="InterPro" id="IPR036188">
    <property type="entry name" value="FAD/NAD-bd_sf"/>
</dbReference>
<protein>
    <submittedName>
        <fullName evidence="2">Pyridine nucleotide-disulfide oxidoreductase</fullName>
    </submittedName>
</protein>
<dbReference type="GO" id="GO:0004497">
    <property type="term" value="F:monooxygenase activity"/>
    <property type="evidence" value="ECO:0007669"/>
    <property type="project" value="TreeGrafter"/>
</dbReference>
<sequence length="361" mass="39129">MNDVDVVIVGAGQSALATAYFLRRAELSFVLLDAEEGPGAAWRHGWDSLTLFSPSQWSSLPGWPMPPAHGYPSRDHVIDYFARYEARYELPVVRPVLVQAVRRDGDRFQIEAEDGRVWRSRAVVSATGTWRHPYVPSYPGQDSFSGVQTHSGHYRNPQAFAGKRVLVVGGGNSGAQIRAEMAGIAQTTWVTPLEPVFLPDQVDGRVLFERATERWQAMQQGLPPPEEVGGFGDIVMVPSVAAAQRRGDLKSVRPFSAFTSTGVVWPDGSHSEVDAVIWCTGFLPALDHLSPLGVLDADGRVAVEGTRAVAEPGLWLVGYGDWTGFASATLVGVMRTARSTAQEIGATLSPVHQTQPEGVSQ</sequence>
<dbReference type="Gene3D" id="3.50.50.60">
    <property type="entry name" value="FAD/NAD(P)-binding domain"/>
    <property type="match status" value="1"/>
</dbReference>
<reference evidence="2 3" key="1">
    <citation type="submission" date="2017-08" db="EMBL/GenBank/DDBJ databases">
        <authorList>
            <person name="Park S.-J."/>
            <person name="Kim H."/>
        </authorList>
    </citation>
    <scope>NUCLEOTIDE SEQUENCE [LARGE SCALE GENOMIC DNA]</scope>
    <source>
        <strain evidence="3">ye3</strain>
    </source>
</reference>
<dbReference type="Pfam" id="PF13738">
    <property type="entry name" value="Pyr_redox_3"/>
    <property type="match status" value="1"/>
</dbReference>
<organism evidence="2 3">
    <name type="scientific">Pollutimonas thiosulfatoxidans</name>
    <dbReference type="NCBI Taxonomy" id="2028345"/>
    <lineage>
        <taxon>Bacteria</taxon>
        <taxon>Pseudomonadati</taxon>
        <taxon>Pseudomonadota</taxon>
        <taxon>Betaproteobacteria</taxon>
        <taxon>Burkholderiales</taxon>
        <taxon>Alcaligenaceae</taxon>
        <taxon>Pollutimonas</taxon>
    </lineage>
</organism>
<dbReference type="EMBL" id="CP022987">
    <property type="protein sequence ID" value="QAA94435.1"/>
    <property type="molecule type" value="Genomic_DNA"/>
</dbReference>
<dbReference type="GO" id="GO:0050660">
    <property type="term" value="F:flavin adenine dinucleotide binding"/>
    <property type="evidence" value="ECO:0007669"/>
    <property type="project" value="TreeGrafter"/>
</dbReference>
<dbReference type="PRINTS" id="PR00368">
    <property type="entry name" value="FADPNR"/>
</dbReference>
<evidence type="ECO:0000256" key="1">
    <source>
        <dbReference type="ARBA" id="ARBA00023002"/>
    </source>
</evidence>
<dbReference type="SUPFAM" id="SSF51905">
    <property type="entry name" value="FAD/NAD(P)-binding domain"/>
    <property type="match status" value="2"/>
</dbReference>
<dbReference type="Proteomes" id="UP000283474">
    <property type="component" value="Chromosome"/>
</dbReference>
<evidence type="ECO:0000313" key="3">
    <source>
        <dbReference type="Proteomes" id="UP000283474"/>
    </source>
</evidence>
<proteinExistence type="predicted"/>
<dbReference type="InterPro" id="IPR050982">
    <property type="entry name" value="Auxin_biosynth/cation_transpt"/>
</dbReference>